<evidence type="ECO:0000256" key="1">
    <source>
        <dbReference type="SAM" id="Phobius"/>
    </source>
</evidence>
<reference evidence="2 3" key="1">
    <citation type="submission" date="2024-01" db="EMBL/GenBank/DDBJ databases">
        <title>The genomes of 5 underutilized Papilionoideae crops provide insights into root nodulation and disease resistanc.</title>
        <authorList>
            <person name="Jiang F."/>
        </authorList>
    </citation>
    <scope>NUCLEOTIDE SEQUENCE [LARGE SCALE GENOMIC DNA]</scope>
    <source>
        <strain evidence="2">JINMINGXINNONG_FW02</strain>
        <tissue evidence="2">Leaves</tissue>
    </source>
</reference>
<comment type="caution">
    <text evidence="2">The sequence shown here is derived from an EMBL/GenBank/DDBJ whole genome shotgun (WGS) entry which is preliminary data.</text>
</comment>
<keyword evidence="1" id="KW-0472">Membrane</keyword>
<sequence length="111" mass="12710">MVFYGYIKVLVNLGHFDIIIRVACFLFIFTNHGCHYGVLLASKAKCSPNRNLLRLQKSVVALSLVIQQDIFASWQTFNVMGMWGWTKEEKGYEESSNLVQGFDMMTMCKMG</sequence>
<dbReference type="AlphaFoldDB" id="A0AAN9LBZ8"/>
<dbReference type="Proteomes" id="UP001374584">
    <property type="component" value="Unassembled WGS sequence"/>
</dbReference>
<evidence type="ECO:0000313" key="2">
    <source>
        <dbReference type="EMBL" id="KAK7332561.1"/>
    </source>
</evidence>
<organism evidence="2 3">
    <name type="scientific">Phaseolus coccineus</name>
    <name type="common">Scarlet runner bean</name>
    <name type="synonym">Phaseolus multiflorus</name>
    <dbReference type="NCBI Taxonomy" id="3886"/>
    <lineage>
        <taxon>Eukaryota</taxon>
        <taxon>Viridiplantae</taxon>
        <taxon>Streptophyta</taxon>
        <taxon>Embryophyta</taxon>
        <taxon>Tracheophyta</taxon>
        <taxon>Spermatophyta</taxon>
        <taxon>Magnoliopsida</taxon>
        <taxon>eudicotyledons</taxon>
        <taxon>Gunneridae</taxon>
        <taxon>Pentapetalae</taxon>
        <taxon>rosids</taxon>
        <taxon>fabids</taxon>
        <taxon>Fabales</taxon>
        <taxon>Fabaceae</taxon>
        <taxon>Papilionoideae</taxon>
        <taxon>50 kb inversion clade</taxon>
        <taxon>NPAAA clade</taxon>
        <taxon>indigoferoid/millettioid clade</taxon>
        <taxon>Phaseoleae</taxon>
        <taxon>Phaseolus</taxon>
    </lineage>
</organism>
<protein>
    <submittedName>
        <fullName evidence="2">Uncharacterized protein</fullName>
    </submittedName>
</protein>
<proteinExistence type="predicted"/>
<accession>A0AAN9LBZ8</accession>
<keyword evidence="1" id="KW-0812">Transmembrane</keyword>
<keyword evidence="1" id="KW-1133">Transmembrane helix</keyword>
<gene>
    <name evidence="2" type="ORF">VNO80_29314</name>
</gene>
<keyword evidence="3" id="KW-1185">Reference proteome</keyword>
<dbReference type="EMBL" id="JAYMYR010000011">
    <property type="protein sequence ID" value="KAK7332561.1"/>
    <property type="molecule type" value="Genomic_DNA"/>
</dbReference>
<feature type="transmembrane region" description="Helical" evidence="1">
    <location>
        <begin position="18"/>
        <end position="41"/>
    </location>
</feature>
<evidence type="ECO:0000313" key="3">
    <source>
        <dbReference type="Proteomes" id="UP001374584"/>
    </source>
</evidence>
<name>A0AAN9LBZ8_PHACN</name>